<protein>
    <recommendedName>
        <fullName evidence="2">BUD13 homolog</fullName>
    </recommendedName>
</protein>
<sequence length="523" mass="60840">MENKGINQKEYLKKYTSFDNGDEKKKKKKKKKYKTGMKTVKIIDDDIDLKNMRPIAEGEFDILLEGEDAPQIAGIVDERGPVDFTDKRRWKIITENDEGDLTIINRTVDKDEGNLDETNVKQANDNFNLSPPRAKHSKNKHVDLSPHRQSKSDSSDLSPPRSKHSKNKRVDLNPNRQSKDDSSDLSPPRFKHSKHKHINSNKRSKNDHSDLSLPRQSKNYDSDLSPSRQSRNNDSDLSPPRKSKNYDSDLSPPRNTKHRTSAHSTSGRSYRSSGNKDSDSDFSPPRKNRKQNLDTDLYESRKKRKDRDSDISTSWRNEHRSRRDNSPHSISRRDNKGHDYYDKKNSSRSGRQDISSKEITGEGQATIVRDKTGRKRNLEAEATEKREQEMKQREIDEKYAKWGKGLKQVENREEKLKNDLYEMHKPLARYADDADLDKQLREQEREGDPMLKYIKQKQVKEGKRKPDPPQYQGSFAPNRFGIKPGHRWDGVDRSNGYEKKWYEAQNAKVALQEDAYKWSTADM</sequence>
<keyword evidence="5" id="KW-1185">Reference proteome</keyword>
<proteinExistence type="inferred from homology"/>
<dbReference type="EMBL" id="KQ978390">
    <property type="protein sequence ID" value="KYM94305.1"/>
    <property type="molecule type" value="Genomic_DNA"/>
</dbReference>
<dbReference type="GO" id="GO:0070274">
    <property type="term" value="C:RES complex"/>
    <property type="evidence" value="ECO:0007669"/>
    <property type="project" value="TreeGrafter"/>
</dbReference>
<dbReference type="InterPro" id="IPR018609">
    <property type="entry name" value="Bud13"/>
</dbReference>
<feature type="compositionally biased region" description="Basic residues" evidence="3">
    <location>
        <begin position="189"/>
        <end position="203"/>
    </location>
</feature>
<accession>A0A151I804</accession>
<feature type="region of interest" description="Disordered" evidence="3">
    <location>
        <begin position="109"/>
        <end position="395"/>
    </location>
</feature>
<reference evidence="4 5" key="1">
    <citation type="submission" date="2016-03" db="EMBL/GenBank/DDBJ databases">
        <title>Cyphomyrmex costatus WGS genome.</title>
        <authorList>
            <person name="Nygaard S."/>
            <person name="Hu H."/>
            <person name="Boomsma J."/>
            <person name="Zhang G."/>
        </authorList>
    </citation>
    <scope>NUCLEOTIDE SEQUENCE [LARGE SCALE GENOMIC DNA]</scope>
    <source>
        <strain evidence="4">MS0001</strain>
        <tissue evidence="4">Whole body</tissue>
    </source>
</reference>
<dbReference type="Proteomes" id="UP000078542">
    <property type="component" value="Unassembled WGS sequence"/>
</dbReference>
<evidence type="ECO:0000256" key="2">
    <source>
        <dbReference type="ARBA" id="ARBA00014454"/>
    </source>
</evidence>
<dbReference type="GO" id="GO:0005684">
    <property type="term" value="C:U2-type spliceosomal complex"/>
    <property type="evidence" value="ECO:0007669"/>
    <property type="project" value="TreeGrafter"/>
</dbReference>
<comment type="similarity">
    <text evidence="1">Belongs to the CWC26 family.</text>
</comment>
<dbReference type="GO" id="GO:0003723">
    <property type="term" value="F:RNA binding"/>
    <property type="evidence" value="ECO:0007669"/>
    <property type="project" value="TreeGrafter"/>
</dbReference>
<dbReference type="PANTHER" id="PTHR31809">
    <property type="entry name" value="BUD13 HOMOLOG"/>
    <property type="match status" value="1"/>
</dbReference>
<evidence type="ECO:0000313" key="4">
    <source>
        <dbReference type="EMBL" id="KYM94305.1"/>
    </source>
</evidence>
<feature type="compositionally biased region" description="Polar residues" evidence="3">
    <location>
        <begin position="214"/>
        <end position="236"/>
    </location>
</feature>
<feature type="compositionally biased region" description="Polar residues" evidence="3">
    <location>
        <begin position="262"/>
        <end position="273"/>
    </location>
</feature>
<feature type="compositionally biased region" description="Basic and acidic residues" evidence="3">
    <location>
        <begin position="434"/>
        <end position="449"/>
    </location>
</feature>
<feature type="compositionally biased region" description="Basic and acidic residues" evidence="3">
    <location>
        <begin position="458"/>
        <end position="467"/>
    </location>
</feature>
<feature type="compositionally biased region" description="Basic and acidic residues" evidence="3">
    <location>
        <begin position="368"/>
        <end position="395"/>
    </location>
</feature>
<dbReference type="STRING" id="456900.A0A151I804"/>
<evidence type="ECO:0000313" key="5">
    <source>
        <dbReference type="Proteomes" id="UP000078542"/>
    </source>
</evidence>
<organism evidence="4 5">
    <name type="scientific">Cyphomyrmex costatus</name>
    <dbReference type="NCBI Taxonomy" id="456900"/>
    <lineage>
        <taxon>Eukaryota</taxon>
        <taxon>Metazoa</taxon>
        <taxon>Ecdysozoa</taxon>
        <taxon>Arthropoda</taxon>
        <taxon>Hexapoda</taxon>
        <taxon>Insecta</taxon>
        <taxon>Pterygota</taxon>
        <taxon>Neoptera</taxon>
        <taxon>Endopterygota</taxon>
        <taxon>Hymenoptera</taxon>
        <taxon>Apocrita</taxon>
        <taxon>Aculeata</taxon>
        <taxon>Formicoidea</taxon>
        <taxon>Formicidae</taxon>
        <taxon>Myrmicinae</taxon>
        <taxon>Cyphomyrmex</taxon>
    </lineage>
</organism>
<evidence type="ECO:0000256" key="1">
    <source>
        <dbReference type="ARBA" id="ARBA00011069"/>
    </source>
</evidence>
<dbReference type="AlphaFoldDB" id="A0A151I804"/>
<dbReference type="PANTHER" id="PTHR31809:SF0">
    <property type="entry name" value="BUD13 HOMOLOG"/>
    <property type="match status" value="1"/>
</dbReference>
<dbReference type="GO" id="GO:0000398">
    <property type="term" value="P:mRNA splicing, via spliceosome"/>
    <property type="evidence" value="ECO:0007669"/>
    <property type="project" value="TreeGrafter"/>
</dbReference>
<feature type="region of interest" description="Disordered" evidence="3">
    <location>
        <begin position="434"/>
        <end position="491"/>
    </location>
</feature>
<feature type="compositionally biased region" description="Basic and acidic residues" evidence="3">
    <location>
        <begin position="306"/>
        <end position="360"/>
    </location>
</feature>
<gene>
    <name evidence="4" type="ORF">ALC62_15078</name>
</gene>
<dbReference type="Pfam" id="PF09736">
    <property type="entry name" value="Bud13"/>
    <property type="match status" value="1"/>
</dbReference>
<dbReference type="InterPro" id="IPR051112">
    <property type="entry name" value="CWC26_splicing_factor"/>
</dbReference>
<feature type="compositionally biased region" description="Polar residues" evidence="3">
    <location>
        <begin position="116"/>
        <end position="129"/>
    </location>
</feature>
<name>A0A151I804_9HYME</name>
<feature type="compositionally biased region" description="Basic and acidic residues" evidence="3">
    <location>
        <begin position="140"/>
        <end position="154"/>
    </location>
</feature>
<evidence type="ECO:0000256" key="3">
    <source>
        <dbReference type="SAM" id="MobiDB-lite"/>
    </source>
</evidence>